<evidence type="ECO:0000313" key="3">
    <source>
        <dbReference type="Proteomes" id="UP000198959"/>
    </source>
</evidence>
<dbReference type="Gene3D" id="1.10.10.10">
    <property type="entry name" value="Winged helix-like DNA-binding domain superfamily/Winged helix DNA-binding domain"/>
    <property type="match status" value="1"/>
</dbReference>
<keyword evidence="3" id="KW-1185">Reference proteome</keyword>
<dbReference type="InterPro" id="IPR005149">
    <property type="entry name" value="Tscrpt_reg_PadR_N"/>
</dbReference>
<dbReference type="STRING" id="145854.GA0074692_1568"/>
<dbReference type="SUPFAM" id="SSF46785">
    <property type="entry name" value="Winged helix' DNA-binding domain"/>
    <property type="match status" value="1"/>
</dbReference>
<dbReference type="InterPro" id="IPR036388">
    <property type="entry name" value="WH-like_DNA-bd_sf"/>
</dbReference>
<dbReference type="AlphaFoldDB" id="A0A1C6S282"/>
<evidence type="ECO:0000259" key="1">
    <source>
        <dbReference type="Pfam" id="PF03551"/>
    </source>
</evidence>
<dbReference type="InterPro" id="IPR036390">
    <property type="entry name" value="WH_DNA-bd_sf"/>
</dbReference>
<name>A0A1C6S282_9ACTN</name>
<dbReference type="GO" id="GO:0003677">
    <property type="term" value="F:DNA binding"/>
    <property type="evidence" value="ECO:0007669"/>
    <property type="project" value="UniProtKB-KW"/>
</dbReference>
<organism evidence="2 3">
    <name type="scientific">Micromonospora pallida</name>
    <dbReference type="NCBI Taxonomy" id="145854"/>
    <lineage>
        <taxon>Bacteria</taxon>
        <taxon>Bacillati</taxon>
        <taxon>Actinomycetota</taxon>
        <taxon>Actinomycetes</taxon>
        <taxon>Micromonosporales</taxon>
        <taxon>Micromonosporaceae</taxon>
        <taxon>Micromonospora</taxon>
    </lineage>
</organism>
<dbReference type="Pfam" id="PF03551">
    <property type="entry name" value="PadR"/>
    <property type="match status" value="1"/>
</dbReference>
<keyword evidence="2" id="KW-0238">DNA-binding</keyword>
<dbReference type="OrthoDB" id="1683430at2"/>
<dbReference type="Proteomes" id="UP000198959">
    <property type="component" value="Unassembled WGS sequence"/>
</dbReference>
<accession>A0A1C6S282</accession>
<reference evidence="3" key="1">
    <citation type="submission" date="2016-06" db="EMBL/GenBank/DDBJ databases">
        <authorList>
            <person name="Varghese N."/>
            <person name="Submissions Spin"/>
        </authorList>
    </citation>
    <scope>NUCLEOTIDE SEQUENCE [LARGE SCALE GENOMIC DNA]</scope>
    <source>
        <strain evidence="3">DSM 43817</strain>
    </source>
</reference>
<gene>
    <name evidence="2" type="ORF">GA0074692_1568</name>
</gene>
<dbReference type="PANTHER" id="PTHR43252:SF2">
    <property type="entry name" value="TRANSCRIPTION REGULATOR, PADR-LIKE FAMILY"/>
    <property type="match status" value="1"/>
</dbReference>
<feature type="domain" description="Transcription regulator PadR N-terminal" evidence="1">
    <location>
        <begin position="10"/>
        <end position="77"/>
    </location>
</feature>
<evidence type="ECO:0000313" key="2">
    <source>
        <dbReference type="EMBL" id="SCL23373.1"/>
    </source>
</evidence>
<sequence length="151" mass="16348">MRRGDVRAALLALLHEQPRNGYQLIQAVAERSGGRWRPSPGSVYPALAQLEEEGLVGVTGTGTDRRCHLTEAGHAFVAANEDRVNEPWRSVDRRLPDRGAEVRHALDGLASAATQVTATGSDEQLTRAGRVLDAARRDLYRILADDTPAGS</sequence>
<dbReference type="EMBL" id="FMHW01000002">
    <property type="protein sequence ID" value="SCL23373.1"/>
    <property type="molecule type" value="Genomic_DNA"/>
</dbReference>
<proteinExistence type="predicted"/>
<dbReference type="PANTHER" id="PTHR43252">
    <property type="entry name" value="TRANSCRIPTIONAL REGULATOR YQJI"/>
    <property type="match status" value="1"/>
</dbReference>
<protein>
    <submittedName>
        <fullName evidence="2">DNA-binding transcriptional regulator, PadR family</fullName>
    </submittedName>
</protein>